<proteinExistence type="predicted"/>
<keyword evidence="2" id="KW-0547">Nucleotide-binding</keyword>
<dbReference type="OrthoDB" id="9800654at2"/>
<evidence type="ECO:0000256" key="4">
    <source>
        <dbReference type="ARBA" id="ARBA00022840"/>
    </source>
</evidence>
<keyword evidence="1" id="KW-0813">Transport</keyword>
<dbReference type="GO" id="GO:0017004">
    <property type="term" value="P:cytochrome complex assembly"/>
    <property type="evidence" value="ECO:0007669"/>
    <property type="project" value="UniProtKB-KW"/>
</dbReference>
<dbReference type="Proteomes" id="UP000228945">
    <property type="component" value="Chromosome"/>
</dbReference>
<dbReference type="KEGG" id="cmb:CSW64_19815"/>
<evidence type="ECO:0000256" key="6">
    <source>
        <dbReference type="ARBA" id="ARBA00023136"/>
    </source>
</evidence>
<dbReference type="EMBL" id="CP024201">
    <property type="protein sequence ID" value="ATQ44471.1"/>
    <property type="molecule type" value="Genomic_DNA"/>
</dbReference>
<dbReference type="InterPro" id="IPR003439">
    <property type="entry name" value="ABC_transporter-like_ATP-bd"/>
</dbReference>
<feature type="domain" description="ABC transporter" evidence="7">
    <location>
        <begin position="5"/>
        <end position="198"/>
    </location>
</feature>
<dbReference type="PANTHER" id="PTHR43499:SF1">
    <property type="entry name" value="ABC TRANSPORTER I FAMILY MEMBER 1"/>
    <property type="match status" value="1"/>
</dbReference>
<dbReference type="GO" id="GO:0016887">
    <property type="term" value="F:ATP hydrolysis activity"/>
    <property type="evidence" value="ECO:0007669"/>
    <property type="project" value="InterPro"/>
</dbReference>
<keyword evidence="4 8" id="KW-0067">ATP-binding</keyword>
<evidence type="ECO:0000256" key="1">
    <source>
        <dbReference type="ARBA" id="ARBA00022448"/>
    </source>
</evidence>
<evidence type="ECO:0000313" key="9">
    <source>
        <dbReference type="Proteomes" id="UP000228945"/>
    </source>
</evidence>
<dbReference type="SMART" id="SM00382">
    <property type="entry name" value="AAA"/>
    <property type="match status" value="1"/>
</dbReference>
<dbReference type="PROSITE" id="PS50893">
    <property type="entry name" value="ABC_TRANSPORTER_2"/>
    <property type="match status" value="1"/>
</dbReference>
<dbReference type="PANTHER" id="PTHR43499">
    <property type="entry name" value="ABC TRANSPORTER I FAMILY MEMBER 1"/>
    <property type="match status" value="1"/>
</dbReference>
<dbReference type="GO" id="GO:0022857">
    <property type="term" value="F:transmembrane transporter activity"/>
    <property type="evidence" value="ECO:0007669"/>
    <property type="project" value="InterPro"/>
</dbReference>
<dbReference type="InterPro" id="IPR017871">
    <property type="entry name" value="ABC_transporter-like_CS"/>
</dbReference>
<dbReference type="SUPFAM" id="SSF52540">
    <property type="entry name" value="P-loop containing nucleoside triphosphate hydrolases"/>
    <property type="match status" value="1"/>
</dbReference>
<name>A0A2D2B2J0_9CAUL</name>
<evidence type="ECO:0000256" key="2">
    <source>
        <dbReference type="ARBA" id="ARBA00022741"/>
    </source>
</evidence>
<dbReference type="NCBIfam" id="TIGR01189">
    <property type="entry name" value="ccmA"/>
    <property type="match status" value="1"/>
</dbReference>
<dbReference type="Pfam" id="PF00005">
    <property type="entry name" value="ABC_tran"/>
    <property type="match status" value="1"/>
</dbReference>
<sequence length="200" mass="21047">MISRILVQDVAIRRGERLLFQGLSFTVSAGEAVALTGRNGAGKTSLLRAVAGLLRPAAGSVAFEGGEADAPPGSHLHLLGHLDGLKGGRTAWEELRFAALWQGGTEASAREAASALELDRLLDLEVRKLSAGQRRRLALARLLAAPRAAWLLDEPLAPLDSVWRARTGELMAAHLARGGMILAAVHDPLPVPARAVEVGA</sequence>
<dbReference type="AlphaFoldDB" id="A0A2D2B2J0"/>
<keyword evidence="6" id="KW-0472">Membrane</keyword>
<evidence type="ECO:0000259" key="7">
    <source>
        <dbReference type="PROSITE" id="PS50893"/>
    </source>
</evidence>
<dbReference type="RefSeq" id="WP_099623719.1">
    <property type="nucleotide sequence ID" value="NZ_CP024201.1"/>
</dbReference>
<evidence type="ECO:0000256" key="5">
    <source>
        <dbReference type="ARBA" id="ARBA00022967"/>
    </source>
</evidence>
<dbReference type="InterPro" id="IPR003593">
    <property type="entry name" value="AAA+_ATPase"/>
</dbReference>
<dbReference type="GO" id="GO:0005524">
    <property type="term" value="F:ATP binding"/>
    <property type="evidence" value="ECO:0007669"/>
    <property type="project" value="UniProtKB-KW"/>
</dbReference>
<keyword evidence="9" id="KW-1185">Reference proteome</keyword>
<evidence type="ECO:0000256" key="3">
    <source>
        <dbReference type="ARBA" id="ARBA00022748"/>
    </source>
</evidence>
<organism evidence="8 9">
    <name type="scientific">Caulobacter mirabilis</name>
    <dbReference type="NCBI Taxonomy" id="69666"/>
    <lineage>
        <taxon>Bacteria</taxon>
        <taxon>Pseudomonadati</taxon>
        <taxon>Pseudomonadota</taxon>
        <taxon>Alphaproteobacteria</taxon>
        <taxon>Caulobacterales</taxon>
        <taxon>Caulobacteraceae</taxon>
        <taxon>Caulobacter</taxon>
    </lineage>
</organism>
<dbReference type="InterPro" id="IPR005895">
    <property type="entry name" value="ABC_transptr_haem_export_CcmA"/>
</dbReference>
<dbReference type="PROSITE" id="PS00211">
    <property type="entry name" value="ABC_TRANSPORTER_1"/>
    <property type="match status" value="1"/>
</dbReference>
<accession>A0A2D2B2J0</accession>
<dbReference type="InterPro" id="IPR027417">
    <property type="entry name" value="P-loop_NTPase"/>
</dbReference>
<keyword evidence="5" id="KW-1278">Translocase</keyword>
<gene>
    <name evidence="8" type="primary">ccmA</name>
    <name evidence="8" type="ORF">CSW64_19815</name>
</gene>
<evidence type="ECO:0000313" key="8">
    <source>
        <dbReference type="EMBL" id="ATQ44471.1"/>
    </source>
</evidence>
<protein>
    <submittedName>
        <fullName evidence="8">Heme ABC exporter ATP-binding protein CcmA</fullName>
    </submittedName>
</protein>
<reference evidence="8 9" key="1">
    <citation type="submission" date="2017-10" db="EMBL/GenBank/DDBJ databases">
        <title>Genome sequence of Caulobacter mirabilis FWC38.</title>
        <authorList>
            <person name="Fiebig A."/>
            <person name="Crosson S."/>
        </authorList>
    </citation>
    <scope>NUCLEOTIDE SEQUENCE [LARGE SCALE GENOMIC DNA]</scope>
    <source>
        <strain evidence="8 9">FWC 38</strain>
    </source>
</reference>
<dbReference type="Gene3D" id="3.40.50.300">
    <property type="entry name" value="P-loop containing nucleotide triphosphate hydrolases"/>
    <property type="match status" value="1"/>
</dbReference>
<keyword evidence="3" id="KW-0201">Cytochrome c-type biogenesis</keyword>